<evidence type="ECO:0000313" key="2">
    <source>
        <dbReference type="EMBL" id="VDN61968.1"/>
    </source>
</evidence>
<sequence>MQISFSSRPSTGLQRSEFRHAAAGQHAAHAAHHLGHAALGGEFLHHLLHLLVLLDQTPDVLHLGAGTLRDTALARTADHLRVTSLGRRHRVDDRLHLLELLLGRALGVAHLRQVDAADGRQLVHQAAKAAHVLHLLQLVAKVFEIEALALLQLLGELLGLLAVEGLLGLLDEAEHVAHAEDARGDTIRVERLERITLLAHTDELDRFAGDMSHRQRGTATGVAVDLGQHHAGQRQRVTERLGRVGSILAGHGIDHEQRLHRLDRRVQRLDLGHHLGVDGQATGGIEDDHVDELELGLADRRVGDVHRLLAGIGGEEGDVEVASQGFQLFDRRRTIDVGRDQQHRLLLALLEELGQLAGGGGLARTLQTGHQYHGRRRGIQRQVLVGRAHQLFQLGADDLHEGLARGQALGHLGADGAFLDLADELLDHRQSHVGLEQRHAHFTQGVLDVVFGQLGLARDVTQRLGQAIGKIFEHARSLNRVRPGVPDVRQAADYSEVAERPTPPPVFRADTLLCHTQRLSGSPYTDLCTLCCPVLPPPSFMPAPLLIKGCA</sequence>
<gene>
    <name evidence="2" type="ORF">POT9AD_0978</name>
</gene>
<evidence type="ECO:0000256" key="1">
    <source>
        <dbReference type="SAM" id="MobiDB-lite"/>
    </source>
</evidence>
<organism evidence="2">
    <name type="scientific">Ectopseudomonas oleovorans</name>
    <name type="common">Pseudomonas oleovorans</name>
    <dbReference type="NCBI Taxonomy" id="301"/>
    <lineage>
        <taxon>Bacteria</taxon>
        <taxon>Pseudomonadati</taxon>
        <taxon>Pseudomonadota</taxon>
        <taxon>Gammaproteobacteria</taxon>
        <taxon>Pseudomonadales</taxon>
        <taxon>Pseudomonadaceae</taxon>
        <taxon>Ectopseudomonas</taxon>
    </lineage>
</organism>
<feature type="compositionally biased region" description="Polar residues" evidence="1">
    <location>
        <begin position="1"/>
        <end position="14"/>
    </location>
</feature>
<feature type="region of interest" description="Disordered" evidence="1">
    <location>
        <begin position="1"/>
        <end position="24"/>
    </location>
</feature>
<accession>A0A653AZZ8</accession>
<protein>
    <submittedName>
        <fullName evidence="2">Uncharacterized protein</fullName>
    </submittedName>
</protein>
<name>A0A653AZZ8_ECTOL</name>
<proteinExistence type="predicted"/>
<reference evidence="2" key="1">
    <citation type="submission" date="2018-11" db="EMBL/GenBank/DDBJ databases">
        <authorList>
            <consortium name="Genoscope - CEA"/>
            <person name="William W."/>
        </authorList>
    </citation>
    <scope>NUCLEOTIDE SEQUENCE [LARGE SCALE GENOMIC DNA]</scope>
    <source>
        <strain evidence="2">T9AD</strain>
    </source>
</reference>
<dbReference type="EMBL" id="LR130779">
    <property type="protein sequence ID" value="VDN61968.1"/>
    <property type="molecule type" value="Genomic_DNA"/>
</dbReference>
<dbReference type="AlphaFoldDB" id="A0A653AZZ8"/>